<dbReference type="AlphaFoldDB" id="A0A6A5UAQ4"/>
<dbReference type="Proteomes" id="UP000800035">
    <property type="component" value="Unassembled WGS sequence"/>
</dbReference>
<name>A0A6A5UAQ4_9PLEO</name>
<evidence type="ECO:0000313" key="3">
    <source>
        <dbReference type="Proteomes" id="UP000800035"/>
    </source>
</evidence>
<protein>
    <submittedName>
        <fullName evidence="2">Uncharacterized protein</fullName>
    </submittedName>
</protein>
<feature type="compositionally biased region" description="Basic and acidic residues" evidence="1">
    <location>
        <begin position="249"/>
        <end position="265"/>
    </location>
</feature>
<accession>A0A6A5UAQ4</accession>
<feature type="compositionally biased region" description="Basic and acidic residues" evidence="1">
    <location>
        <begin position="92"/>
        <end position="110"/>
    </location>
</feature>
<organism evidence="2 3">
    <name type="scientific">Byssothecium circinans</name>
    <dbReference type="NCBI Taxonomy" id="147558"/>
    <lineage>
        <taxon>Eukaryota</taxon>
        <taxon>Fungi</taxon>
        <taxon>Dikarya</taxon>
        <taxon>Ascomycota</taxon>
        <taxon>Pezizomycotina</taxon>
        <taxon>Dothideomycetes</taxon>
        <taxon>Pleosporomycetidae</taxon>
        <taxon>Pleosporales</taxon>
        <taxon>Massarineae</taxon>
        <taxon>Massarinaceae</taxon>
        <taxon>Byssothecium</taxon>
    </lineage>
</organism>
<gene>
    <name evidence="2" type="ORF">CC80DRAFT_543746</name>
</gene>
<evidence type="ECO:0000313" key="2">
    <source>
        <dbReference type="EMBL" id="KAF1961400.1"/>
    </source>
</evidence>
<proteinExistence type="predicted"/>
<feature type="compositionally biased region" description="Low complexity" evidence="1">
    <location>
        <begin position="1"/>
        <end position="10"/>
    </location>
</feature>
<feature type="region of interest" description="Disordered" evidence="1">
    <location>
        <begin position="204"/>
        <end position="289"/>
    </location>
</feature>
<feature type="region of interest" description="Disordered" evidence="1">
    <location>
        <begin position="1"/>
        <end position="123"/>
    </location>
</feature>
<feature type="compositionally biased region" description="Basic residues" evidence="1">
    <location>
        <begin position="49"/>
        <end position="65"/>
    </location>
</feature>
<feature type="compositionally biased region" description="Polar residues" evidence="1">
    <location>
        <begin position="207"/>
        <end position="228"/>
    </location>
</feature>
<reference evidence="2" key="1">
    <citation type="journal article" date="2020" name="Stud. Mycol.">
        <title>101 Dothideomycetes genomes: a test case for predicting lifestyles and emergence of pathogens.</title>
        <authorList>
            <person name="Haridas S."/>
            <person name="Albert R."/>
            <person name="Binder M."/>
            <person name="Bloem J."/>
            <person name="Labutti K."/>
            <person name="Salamov A."/>
            <person name="Andreopoulos B."/>
            <person name="Baker S."/>
            <person name="Barry K."/>
            <person name="Bills G."/>
            <person name="Bluhm B."/>
            <person name="Cannon C."/>
            <person name="Castanera R."/>
            <person name="Culley D."/>
            <person name="Daum C."/>
            <person name="Ezra D."/>
            <person name="Gonzalez J."/>
            <person name="Henrissat B."/>
            <person name="Kuo A."/>
            <person name="Liang C."/>
            <person name="Lipzen A."/>
            <person name="Lutzoni F."/>
            <person name="Magnuson J."/>
            <person name="Mondo S."/>
            <person name="Nolan M."/>
            <person name="Ohm R."/>
            <person name="Pangilinan J."/>
            <person name="Park H.-J."/>
            <person name="Ramirez L."/>
            <person name="Alfaro M."/>
            <person name="Sun H."/>
            <person name="Tritt A."/>
            <person name="Yoshinaga Y."/>
            <person name="Zwiers L.-H."/>
            <person name="Turgeon B."/>
            <person name="Goodwin S."/>
            <person name="Spatafora J."/>
            <person name="Crous P."/>
            <person name="Grigoriev I."/>
        </authorList>
    </citation>
    <scope>NUCLEOTIDE SEQUENCE</scope>
    <source>
        <strain evidence="2">CBS 675.92</strain>
    </source>
</reference>
<keyword evidence="3" id="KW-1185">Reference proteome</keyword>
<dbReference type="EMBL" id="ML976981">
    <property type="protein sequence ID" value="KAF1961400.1"/>
    <property type="molecule type" value="Genomic_DNA"/>
</dbReference>
<feature type="region of interest" description="Disordered" evidence="1">
    <location>
        <begin position="146"/>
        <end position="174"/>
    </location>
</feature>
<feature type="compositionally biased region" description="Low complexity" evidence="1">
    <location>
        <begin position="66"/>
        <end position="76"/>
    </location>
</feature>
<evidence type="ECO:0000256" key="1">
    <source>
        <dbReference type="SAM" id="MobiDB-lite"/>
    </source>
</evidence>
<sequence>MAHHTTSSRQRGGGTSSKRPASPTAPQRPKKLSRGEASASKSNLFIRTLRPRTVKSSRPAVRRTSSRLLSVETRSSSSEDEDDDANNYRTGESIRKQDDRSTCRITPTERAKRRQMSAQARRDASACASGIDAGHQYSVTDINSERGYTHTDLGSDDDPTFPGDPGSLPIAPTESQNLPFTYPGLAPDDYSQYFGEGIQSFFRQPGVNHTNATGTPLQGQQFGASHPSQHTEDRQSLQDSTSEEDESYDFEHQQSRGGPRTESRRRTPPPVHSKRKKQSQSHSAHTPMRSCRVGCTLSELSGTTFLRA</sequence>